<dbReference type="EMBL" id="SNRY01000680">
    <property type="protein sequence ID" value="KAA6337661.1"/>
    <property type="molecule type" value="Genomic_DNA"/>
</dbReference>
<dbReference type="AlphaFoldDB" id="A0A5J4RX94"/>
<protein>
    <submittedName>
        <fullName evidence="1">Uncharacterized protein</fullName>
    </submittedName>
</protein>
<accession>A0A5J4RX94</accession>
<name>A0A5J4RX94_9ZZZZ</name>
<sequence length="45" mass="5364">MNLHSTKENKKGKYSLTLPVVHLEKRKKKFFIINKMIIFNCLTND</sequence>
<gene>
    <name evidence="1" type="ORF">EZS27_014282</name>
</gene>
<organism evidence="1">
    <name type="scientific">termite gut metagenome</name>
    <dbReference type="NCBI Taxonomy" id="433724"/>
    <lineage>
        <taxon>unclassified sequences</taxon>
        <taxon>metagenomes</taxon>
        <taxon>organismal metagenomes</taxon>
    </lineage>
</organism>
<proteinExistence type="predicted"/>
<comment type="caution">
    <text evidence="1">The sequence shown here is derived from an EMBL/GenBank/DDBJ whole genome shotgun (WGS) entry which is preliminary data.</text>
</comment>
<evidence type="ECO:0000313" key="1">
    <source>
        <dbReference type="EMBL" id="KAA6337661.1"/>
    </source>
</evidence>
<reference evidence="1" key="1">
    <citation type="submission" date="2019-03" db="EMBL/GenBank/DDBJ databases">
        <title>Single cell metagenomics reveals metabolic interactions within the superorganism composed of flagellate Streblomastix strix and complex community of Bacteroidetes bacteria on its surface.</title>
        <authorList>
            <person name="Treitli S.C."/>
            <person name="Kolisko M."/>
            <person name="Husnik F."/>
            <person name="Keeling P."/>
            <person name="Hampl V."/>
        </authorList>
    </citation>
    <scope>NUCLEOTIDE SEQUENCE</scope>
    <source>
        <strain evidence="1">STM</strain>
    </source>
</reference>